<evidence type="ECO:0000313" key="3">
    <source>
        <dbReference type="EMBL" id="CAD8655329.1"/>
    </source>
</evidence>
<organism evidence="3">
    <name type="scientific">Pyramimonas obovata</name>
    <dbReference type="NCBI Taxonomy" id="1411642"/>
    <lineage>
        <taxon>Eukaryota</taxon>
        <taxon>Viridiplantae</taxon>
        <taxon>Chlorophyta</taxon>
        <taxon>Pyramimonadophyceae</taxon>
        <taxon>Pyramimonadales</taxon>
        <taxon>Pyramimonadaceae</taxon>
        <taxon>Pyramimonas</taxon>
        <taxon>Pyramimonas incertae sedis</taxon>
    </lineage>
</organism>
<feature type="transmembrane region" description="Helical" evidence="2">
    <location>
        <begin position="37"/>
        <end position="58"/>
    </location>
</feature>
<gene>
    <name evidence="3" type="ORF">POBO1169_LOCUS3885</name>
</gene>
<protein>
    <submittedName>
        <fullName evidence="3">Uncharacterized protein</fullName>
    </submittedName>
</protein>
<proteinExistence type="predicted"/>
<feature type="region of interest" description="Disordered" evidence="1">
    <location>
        <begin position="99"/>
        <end position="121"/>
    </location>
</feature>
<accession>A0A7S0MZZ6</accession>
<keyword evidence="2" id="KW-0472">Membrane</keyword>
<dbReference type="EMBL" id="HBFA01007468">
    <property type="protein sequence ID" value="CAD8655329.1"/>
    <property type="molecule type" value="Transcribed_RNA"/>
</dbReference>
<dbReference type="AlphaFoldDB" id="A0A7S0MZZ6"/>
<feature type="compositionally biased region" description="Basic and acidic residues" evidence="1">
    <location>
        <begin position="99"/>
        <end position="111"/>
    </location>
</feature>
<feature type="transmembrane region" description="Helical" evidence="2">
    <location>
        <begin position="7"/>
        <end position="31"/>
    </location>
</feature>
<keyword evidence="2" id="KW-0812">Transmembrane</keyword>
<keyword evidence="2" id="KW-1133">Transmembrane helix</keyword>
<sequence>MICAFRIVCDLAFVAVVAWGLWNFALSLFAAESLWEHLVVTLKLLVFLSLSIIVWKALVEVWVQRKIAEYTAGLGEVSTTRAGLLKAVGILVDETAPRDSEKRLNGKHSESNPESLAEPMPNVANESARSLSLDELQDGDVMCIELVAGDQERRFVCLHPYKTHDVTYFRMMYGGHLLTVQPLVEAPDKAHYRYMFQIHRYGTAGGLTLRSLCSNTFLTSFEHRFSKLDDMRVVAWHQDRSSKVLTTFVDVFNPPNGGVWEQWVLREAKQVDSNVEGGGPVFTLGREKEYWRCLGPDVGVGLTRNVGDASAFRLHLVSRSDRKANQKLRMGALLKEDKKAK</sequence>
<reference evidence="3" key="1">
    <citation type="submission" date="2021-01" db="EMBL/GenBank/DDBJ databases">
        <authorList>
            <person name="Corre E."/>
            <person name="Pelletier E."/>
            <person name="Niang G."/>
            <person name="Scheremetjew M."/>
            <person name="Finn R."/>
            <person name="Kale V."/>
            <person name="Holt S."/>
            <person name="Cochrane G."/>
            <person name="Meng A."/>
            <person name="Brown T."/>
            <person name="Cohen L."/>
        </authorList>
    </citation>
    <scope>NUCLEOTIDE SEQUENCE</scope>
    <source>
        <strain evidence="3">CCMP722</strain>
    </source>
</reference>
<evidence type="ECO:0000256" key="1">
    <source>
        <dbReference type="SAM" id="MobiDB-lite"/>
    </source>
</evidence>
<evidence type="ECO:0000256" key="2">
    <source>
        <dbReference type="SAM" id="Phobius"/>
    </source>
</evidence>
<name>A0A7S0MZZ6_9CHLO</name>